<dbReference type="SUPFAM" id="SSF53474">
    <property type="entry name" value="alpha/beta-Hydrolases"/>
    <property type="match status" value="1"/>
</dbReference>
<dbReference type="EMBL" id="VIVK01000002">
    <property type="protein sequence ID" value="TWD74870.1"/>
    <property type="molecule type" value="Genomic_DNA"/>
</dbReference>
<dbReference type="InterPro" id="IPR013595">
    <property type="entry name" value="Pept_S33_TAP-like_C"/>
</dbReference>
<evidence type="ECO:0000259" key="5">
    <source>
        <dbReference type="Pfam" id="PF08386"/>
    </source>
</evidence>
<feature type="domain" description="AB hydrolase-1" evidence="4">
    <location>
        <begin position="111"/>
        <end position="281"/>
    </location>
</feature>
<evidence type="ECO:0000259" key="4">
    <source>
        <dbReference type="Pfam" id="PF00561"/>
    </source>
</evidence>
<dbReference type="InterPro" id="IPR051601">
    <property type="entry name" value="Serine_prot/Carboxylest_S33"/>
</dbReference>
<evidence type="ECO:0000256" key="3">
    <source>
        <dbReference type="ARBA" id="ARBA00022801"/>
    </source>
</evidence>
<comment type="similarity">
    <text evidence="1">Belongs to the peptidase S33 family.</text>
</comment>
<dbReference type="Gene3D" id="3.40.50.1820">
    <property type="entry name" value="alpha/beta hydrolase"/>
    <property type="match status" value="1"/>
</dbReference>
<name>A0A561B7R5_9ACTN</name>
<evidence type="ECO:0000256" key="2">
    <source>
        <dbReference type="ARBA" id="ARBA00022729"/>
    </source>
</evidence>
<proteinExistence type="inferred from homology"/>
<dbReference type="Pfam" id="PF08386">
    <property type="entry name" value="Abhydrolase_4"/>
    <property type="match status" value="1"/>
</dbReference>
<keyword evidence="3 6" id="KW-0378">Hydrolase</keyword>
<sequence length="494" mass="54447">MSLLLLPVVGVATNLHHSPTREPPDVPRSAVALRTPSAGLGEWCASASTCTPVAWHDCRTGPADEEGKQLAESGASCATVKVPLDHTKPRGRTIDVAISRIPADPAKRRGVLLTNPGGPGGPGITYPLALRPLLGEVAAQYDLIGIDQRFMGRSDPLDCGPVRLADVLRTSVTRTNFVTSDRKAKDFATACRERNPGLLEHASIRNAARDLDAVRTALGEQKISYYGVSWGADLGVVYAQLFPDRVDRMVVDSVTDVEGSEYRHLATGERVEAAFDEWAAWVAWRDDKYHLGRTGMEVRRAVTRLLERPITVGEYRVDSAALPWLLQSALGDESDRELMARNVSTLIHGSAPTEELQAWLAQYYSSVPMLSRFAAASFAFTCNDRGWPSGPTQYWRDVQRTRRTEPLFATTILQCAYWRDRTTEPELTIGNDVPLLIVQAERDNIPLSWAESLHRKLPKSTLRTVDRRGHGVYDERVPAMVKTVNTFLSTGAVP</sequence>
<dbReference type="Pfam" id="PF00561">
    <property type="entry name" value="Abhydrolase_1"/>
    <property type="match status" value="1"/>
</dbReference>
<dbReference type="InterPro" id="IPR000073">
    <property type="entry name" value="AB_hydrolase_1"/>
</dbReference>
<accession>A0A561B7R5</accession>
<comment type="caution">
    <text evidence="6">The sequence shown here is derived from an EMBL/GenBank/DDBJ whole genome shotgun (WGS) entry which is preliminary data.</text>
</comment>
<gene>
    <name evidence="6" type="ORF">FB561_6305</name>
</gene>
<keyword evidence="7" id="KW-1185">Reference proteome</keyword>
<protein>
    <submittedName>
        <fullName evidence="6">Alpha/beta hydrolase family protein</fullName>
    </submittedName>
</protein>
<evidence type="ECO:0000256" key="1">
    <source>
        <dbReference type="ARBA" id="ARBA00010088"/>
    </source>
</evidence>
<dbReference type="AlphaFoldDB" id="A0A561B7R5"/>
<feature type="domain" description="Peptidase S33 tripeptidyl aminopeptidase-like C-terminal" evidence="5">
    <location>
        <begin position="409"/>
        <end position="494"/>
    </location>
</feature>
<dbReference type="InterPro" id="IPR029058">
    <property type="entry name" value="AB_hydrolase_fold"/>
</dbReference>
<dbReference type="PANTHER" id="PTHR43248:SF29">
    <property type="entry name" value="TRIPEPTIDYL AMINOPEPTIDASE"/>
    <property type="match status" value="1"/>
</dbReference>
<reference evidence="6 7" key="1">
    <citation type="submission" date="2019-06" db="EMBL/GenBank/DDBJ databases">
        <title>Sequencing the genomes of 1000 actinobacteria strains.</title>
        <authorList>
            <person name="Klenk H.-P."/>
        </authorList>
    </citation>
    <scope>NUCLEOTIDE SEQUENCE [LARGE SCALE GENOMIC DNA]</scope>
    <source>
        <strain evidence="6 7">DSM 24683</strain>
    </source>
</reference>
<evidence type="ECO:0000313" key="6">
    <source>
        <dbReference type="EMBL" id="TWD74870.1"/>
    </source>
</evidence>
<evidence type="ECO:0000313" key="7">
    <source>
        <dbReference type="Proteomes" id="UP000318380"/>
    </source>
</evidence>
<keyword evidence="2" id="KW-0732">Signal</keyword>
<dbReference type="PANTHER" id="PTHR43248">
    <property type="entry name" value="2-SUCCINYL-6-HYDROXY-2,4-CYCLOHEXADIENE-1-CARBOXYLATE SYNTHASE"/>
    <property type="match status" value="1"/>
</dbReference>
<dbReference type="Proteomes" id="UP000318380">
    <property type="component" value="Unassembled WGS sequence"/>
</dbReference>
<dbReference type="GO" id="GO:0016787">
    <property type="term" value="F:hydrolase activity"/>
    <property type="evidence" value="ECO:0007669"/>
    <property type="project" value="UniProtKB-KW"/>
</dbReference>
<organism evidence="6 7">
    <name type="scientific">Kribbella amoyensis</name>
    <dbReference type="NCBI Taxonomy" id="996641"/>
    <lineage>
        <taxon>Bacteria</taxon>
        <taxon>Bacillati</taxon>
        <taxon>Actinomycetota</taxon>
        <taxon>Actinomycetes</taxon>
        <taxon>Propionibacteriales</taxon>
        <taxon>Kribbellaceae</taxon>
        <taxon>Kribbella</taxon>
    </lineage>
</organism>